<keyword evidence="2" id="KW-0378">Hydrolase</keyword>
<organism evidence="5 6">
    <name type="scientific">Streptomyces johnsoniae</name>
    <dbReference type="NCBI Taxonomy" id="3075532"/>
    <lineage>
        <taxon>Bacteria</taxon>
        <taxon>Bacillati</taxon>
        <taxon>Actinomycetota</taxon>
        <taxon>Actinomycetes</taxon>
        <taxon>Kitasatosporales</taxon>
        <taxon>Streptomycetaceae</taxon>
        <taxon>Streptomyces</taxon>
    </lineage>
</organism>
<gene>
    <name evidence="5" type="ORF">RM779_31285</name>
</gene>
<comment type="caution">
    <text evidence="5">The sequence shown here is derived from an EMBL/GenBank/DDBJ whole genome shotgun (WGS) entry which is preliminary data.</text>
</comment>
<protein>
    <submittedName>
        <fullName evidence="5">PD-(D/E)XK nuclease family protein</fullName>
    </submittedName>
</protein>
<keyword evidence="2" id="KW-0067">ATP-binding</keyword>
<evidence type="ECO:0000313" key="5">
    <source>
        <dbReference type="EMBL" id="MDT0447043.1"/>
    </source>
</evidence>
<reference evidence="6" key="1">
    <citation type="submission" date="2023-07" db="EMBL/GenBank/DDBJ databases">
        <title>30 novel species of actinomycetes from the DSMZ collection.</title>
        <authorList>
            <person name="Nouioui I."/>
        </authorList>
    </citation>
    <scope>NUCLEOTIDE SEQUENCE [LARGE SCALE GENOMIC DNA]</scope>
    <source>
        <strain evidence="6">DSM 41886</strain>
    </source>
</reference>
<keyword evidence="2" id="KW-0347">Helicase</keyword>
<proteinExistence type="predicted"/>
<dbReference type="InterPro" id="IPR038726">
    <property type="entry name" value="PDDEXK_AddAB-type"/>
</dbReference>
<evidence type="ECO:0000256" key="1">
    <source>
        <dbReference type="ARBA" id="ARBA00022763"/>
    </source>
</evidence>
<feature type="domain" description="PD-(D/E)XK endonuclease-like" evidence="4">
    <location>
        <begin position="274"/>
        <end position="510"/>
    </location>
</feature>
<evidence type="ECO:0000256" key="2">
    <source>
        <dbReference type="ARBA" id="ARBA00022806"/>
    </source>
</evidence>
<dbReference type="EMBL" id="JAVREV010000025">
    <property type="protein sequence ID" value="MDT0447043.1"/>
    <property type="molecule type" value="Genomic_DNA"/>
</dbReference>
<evidence type="ECO:0000256" key="3">
    <source>
        <dbReference type="ARBA" id="ARBA00023204"/>
    </source>
</evidence>
<keyword evidence="3" id="KW-0234">DNA repair</keyword>
<keyword evidence="1" id="KW-0227">DNA damage</keyword>
<sequence>MAGSWPPDGLVGKSRTITVRLGMFGPERYRCPASDALTARGLRPGRPAARKPEELEMFVNGPFMAAAGAIERPRGELPPAGPTTGGRPAHDGVQRWTEHALRTYAEAFPVDPELRPVRRPWVYRHRRLADSGQEEAEFHITAWGRQLESSDGRRRELRLPVTRLRARSAVERAVAALVAAEGNADAQVENVRVVQFALADGRTDLKPLFEGTRAEALAAYRADGAPAVRALLDSREYRPGTACVSCAVAPVCPALTRAPGLLGTNDLSRPRRVWSSTTGRAHRACPARGYLRGLRLPADDAVERSPAAERGRAVHAFLAERHRRCPSTPCDHHIVSEWVPDGFRLPEEERRLGAELLRHHAEVCPLRVADSRGEVRVEPRLVFDDTAADLVVLADPDLLYQDAGSWVWREIKTSASGRPPRDVLAAYPQLALAISVVGGALGSPRARGRVELEVLRPGGVDLRTFDPYDAETREAAETLLRGQLSGWHAETRFEAVPGPQCTACEVARWCSAGQRRNAGQEAAG</sequence>
<dbReference type="Proteomes" id="UP001183615">
    <property type="component" value="Unassembled WGS sequence"/>
</dbReference>
<accession>A0ABU2SDM2</accession>
<keyword evidence="6" id="KW-1185">Reference proteome</keyword>
<dbReference type="RefSeq" id="WP_311621171.1">
    <property type="nucleotide sequence ID" value="NZ_JAVREV010000025.1"/>
</dbReference>
<evidence type="ECO:0000313" key="6">
    <source>
        <dbReference type="Proteomes" id="UP001183615"/>
    </source>
</evidence>
<dbReference type="Pfam" id="PF12705">
    <property type="entry name" value="PDDEXK_1"/>
    <property type="match status" value="1"/>
</dbReference>
<keyword evidence="2" id="KW-0547">Nucleotide-binding</keyword>
<name>A0ABU2SDM2_9ACTN</name>
<evidence type="ECO:0000259" key="4">
    <source>
        <dbReference type="Pfam" id="PF12705"/>
    </source>
</evidence>